<dbReference type="Proteomes" id="UP000271162">
    <property type="component" value="Unassembled WGS sequence"/>
</dbReference>
<protein>
    <submittedName>
        <fullName evidence="9">G_PROTEIN_RECEP_F1_2 domain-containing protein</fullName>
    </submittedName>
</protein>
<dbReference type="PROSITE" id="PS50262">
    <property type="entry name" value="G_PROTEIN_RECEP_F1_2"/>
    <property type="match status" value="1"/>
</dbReference>
<sequence length="305" mass="34436">MCRNCFPIAYQVFYVVVPTICIIGNSLIVYVTIRTKRLRSPSHICIALLSGAEILQMLGEYVTVIADNVGKDHYIPSNICVYLQSGPIFGMTFASTLLTTIAFDRLMSLQSFYNRLVEEYRVYYIIFKTLPAITFATALQIIIFNNNASKEPVFCVITSGMTGPSFEYFHHFGVAFTILTLLFYVIFLVLFKKLQIGDAVTRTVQRSLMINSMTVISGRLCTYFVVLCAPLVNVDIYDVGVSLLAGLRVSKCNTPLPVYKLYNETLLLEGLHCRCAKFYRVRSENNKGSYRPSKFIGLQVMGNRI</sequence>
<dbReference type="AlphaFoldDB" id="A0A0N4YD07"/>
<evidence type="ECO:0000313" key="8">
    <source>
        <dbReference type="Proteomes" id="UP000271162"/>
    </source>
</evidence>
<gene>
    <name evidence="7" type="ORF">NBR_LOCUS14475</name>
</gene>
<feature type="transmembrane region" description="Helical" evidence="5">
    <location>
        <begin position="45"/>
        <end position="66"/>
    </location>
</feature>
<feature type="transmembrane region" description="Helical" evidence="5">
    <location>
        <begin position="86"/>
        <end position="103"/>
    </location>
</feature>
<accession>A0A0N4YD07</accession>
<evidence type="ECO:0000313" key="9">
    <source>
        <dbReference type="WBParaSite" id="NBR_0001447401-mRNA-1"/>
    </source>
</evidence>
<dbReference type="SUPFAM" id="SSF81321">
    <property type="entry name" value="Family A G protein-coupled receptor-like"/>
    <property type="match status" value="1"/>
</dbReference>
<dbReference type="GO" id="GO:0004930">
    <property type="term" value="F:G protein-coupled receptor activity"/>
    <property type="evidence" value="ECO:0007669"/>
    <property type="project" value="InterPro"/>
</dbReference>
<evidence type="ECO:0000256" key="2">
    <source>
        <dbReference type="ARBA" id="ARBA00022692"/>
    </source>
</evidence>
<proteinExistence type="predicted"/>
<keyword evidence="2 5" id="KW-0812">Transmembrane</keyword>
<dbReference type="InterPro" id="IPR047130">
    <property type="entry name" value="7TM_GPCR_Srsx_nematod"/>
</dbReference>
<dbReference type="InterPro" id="IPR000276">
    <property type="entry name" value="GPCR_Rhodpsn"/>
</dbReference>
<feature type="domain" description="G-protein coupled receptors family 1 profile" evidence="6">
    <location>
        <begin position="24"/>
        <end position="194"/>
    </location>
</feature>
<keyword evidence="3 5" id="KW-1133">Transmembrane helix</keyword>
<dbReference type="CDD" id="cd00637">
    <property type="entry name" value="7tm_classA_rhodopsin-like"/>
    <property type="match status" value="1"/>
</dbReference>
<feature type="transmembrane region" description="Helical" evidence="5">
    <location>
        <begin position="168"/>
        <end position="191"/>
    </location>
</feature>
<dbReference type="SMART" id="SM01381">
    <property type="entry name" value="7TM_GPCR_Srsx"/>
    <property type="match status" value="1"/>
</dbReference>
<organism evidence="9">
    <name type="scientific">Nippostrongylus brasiliensis</name>
    <name type="common">Rat hookworm</name>
    <dbReference type="NCBI Taxonomy" id="27835"/>
    <lineage>
        <taxon>Eukaryota</taxon>
        <taxon>Metazoa</taxon>
        <taxon>Ecdysozoa</taxon>
        <taxon>Nematoda</taxon>
        <taxon>Chromadorea</taxon>
        <taxon>Rhabditida</taxon>
        <taxon>Rhabditina</taxon>
        <taxon>Rhabditomorpha</taxon>
        <taxon>Strongyloidea</taxon>
        <taxon>Heligmosomidae</taxon>
        <taxon>Nippostrongylus</taxon>
    </lineage>
</organism>
<dbReference type="Pfam" id="PF10320">
    <property type="entry name" value="7TM_GPCR_Srsx"/>
    <property type="match status" value="1"/>
</dbReference>
<dbReference type="PANTHER" id="PTHR23360">
    <property type="entry name" value="G-PROTEIN COUPLED RECEPTORS FAMILY 1 PROFILE DOMAIN-CONTAINING PROTEIN-RELATED"/>
    <property type="match status" value="1"/>
</dbReference>
<reference evidence="7 8" key="2">
    <citation type="submission" date="2018-11" db="EMBL/GenBank/DDBJ databases">
        <authorList>
            <consortium name="Pathogen Informatics"/>
        </authorList>
    </citation>
    <scope>NUCLEOTIDE SEQUENCE [LARGE SCALE GENOMIC DNA]</scope>
</reference>
<name>A0A0N4YD07_NIPBR</name>
<feature type="transmembrane region" description="Helical" evidence="5">
    <location>
        <begin position="212"/>
        <end position="232"/>
    </location>
</feature>
<evidence type="ECO:0000256" key="4">
    <source>
        <dbReference type="ARBA" id="ARBA00023136"/>
    </source>
</evidence>
<keyword evidence="8" id="KW-1185">Reference proteome</keyword>
<feature type="transmembrane region" description="Helical" evidence="5">
    <location>
        <begin position="123"/>
        <end position="144"/>
    </location>
</feature>
<dbReference type="WBParaSite" id="NBR_0001447401-mRNA-1">
    <property type="protein sequence ID" value="NBR_0001447401-mRNA-1"/>
    <property type="gene ID" value="NBR_0001447401"/>
</dbReference>
<dbReference type="EMBL" id="UYSL01021378">
    <property type="protein sequence ID" value="VDL78064.1"/>
    <property type="molecule type" value="Genomic_DNA"/>
</dbReference>
<feature type="transmembrane region" description="Helical" evidence="5">
    <location>
        <begin position="12"/>
        <end position="33"/>
    </location>
</feature>
<evidence type="ECO:0000259" key="6">
    <source>
        <dbReference type="PROSITE" id="PS50262"/>
    </source>
</evidence>
<comment type="subcellular location">
    <subcellularLocation>
        <location evidence="1">Membrane</location>
    </subcellularLocation>
</comment>
<evidence type="ECO:0000313" key="7">
    <source>
        <dbReference type="EMBL" id="VDL78064.1"/>
    </source>
</evidence>
<evidence type="ECO:0000256" key="1">
    <source>
        <dbReference type="ARBA" id="ARBA00004370"/>
    </source>
</evidence>
<reference evidence="9" key="1">
    <citation type="submission" date="2017-02" db="UniProtKB">
        <authorList>
            <consortium name="WormBaseParasite"/>
        </authorList>
    </citation>
    <scope>IDENTIFICATION</scope>
</reference>
<dbReference type="Gene3D" id="1.20.1070.10">
    <property type="entry name" value="Rhodopsin 7-helix transmembrane proteins"/>
    <property type="match status" value="1"/>
</dbReference>
<evidence type="ECO:0000256" key="3">
    <source>
        <dbReference type="ARBA" id="ARBA00022989"/>
    </source>
</evidence>
<dbReference type="InterPro" id="IPR019424">
    <property type="entry name" value="7TM_GPCR_Srsx"/>
</dbReference>
<dbReference type="InterPro" id="IPR017452">
    <property type="entry name" value="GPCR_Rhodpsn_7TM"/>
</dbReference>
<keyword evidence="4 5" id="KW-0472">Membrane</keyword>
<evidence type="ECO:0000256" key="5">
    <source>
        <dbReference type="SAM" id="Phobius"/>
    </source>
</evidence>
<dbReference type="PANTHER" id="PTHR23360:SF5">
    <property type="entry name" value="G-PROTEIN COUPLED RECEPTORS FAMILY 1 PROFILE DOMAIN-CONTAINING PROTEIN"/>
    <property type="match status" value="1"/>
</dbReference>
<dbReference type="GO" id="GO:0016020">
    <property type="term" value="C:membrane"/>
    <property type="evidence" value="ECO:0007669"/>
    <property type="project" value="UniProtKB-SubCell"/>
</dbReference>